<dbReference type="Pfam" id="PF04030">
    <property type="entry name" value="ALO"/>
    <property type="match status" value="2"/>
</dbReference>
<dbReference type="PIRSF" id="PIRSF000136">
    <property type="entry name" value="LGO_GLO"/>
    <property type="match status" value="1"/>
</dbReference>
<dbReference type="InterPro" id="IPR006094">
    <property type="entry name" value="Oxid_FAD_bind_N"/>
</dbReference>
<dbReference type="InterPro" id="IPR016166">
    <property type="entry name" value="FAD-bd_PCMH"/>
</dbReference>
<dbReference type="InterPro" id="IPR016167">
    <property type="entry name" value="FAD-bd_PCMH_sub1"/>
</dbReference>
<dbReference type="InterPro" id="IPR016169">
    <property type="entry name" value="FAD-bd_PCMH_sub2"/>
</dbReference>
<dbReference type="PANTHER" id="PTHR43762">
    <property type="entry name" value="L-GULONOLACTONE OXIDASE"/>
    <property type="match status" value="1"/>
</dbReference>
<dbReference type="InterPro" id="IPR016171">
    <property type="entry name" value="Vanillyl_alc_oxidase_C-sub2"/>
</dbReference>
<dbReference type="GO" id="GO:0016020">
    <property type="term" value="C:membrane"/>
    <property type="evidence" value="ECO:0007669"/>
    <property type="project" value="InterPro"/>
</dbReference>
<evidence type="ECO:0000259" key="2">
    <source>
        <dbReference type="PROSITE" id="PS51387"/>
    </source>
</evidence>
<dbReference type="GO" id="GO:0003885">
    <property type="term" value="F:D-arabinono-1,4-lactone oxidase activity"/>
    <property type="evidence" value="ECO:0007669"/>
    <property type="project" value="InterPro"/>
</dbReference>
<keyword evidence="1" id="KW-0560">Oxidoreductase</keyword>
<dbReference type="InterPro" id="IPR010031">
    <property type="entry name" value="FAD_lactone_oxidase-like"/>
</dbReference>
<dbReference type="Gene3D" id="1.10.45.10">
    <property type="entry name" value="Vanillyl-alcohol Oxidase, Chain A, domain 4"/>
    <property type="match status" value="1"/>
</dbReference>
<dbReference type="AlphaFoldDB" id="A0A381Q2F8"/>
<dbReference type="GO" id="GO:0071949">
    <property type="term" value="F:FAD binding"/>
    <property type="evidence" value="ECO:0007669"/>
    <property type="project" value="InterPro"/>
</dbReference>
<evidence type="ECO:0000313" key="3">
    <source>
        <dbReference type="EMBL" id="SUZ72479.1"/>
    </source>
</evidence>
<protein>
    <recommendedName>
        <fullName evidence="2">FAD-binding PCMH-type domain-containing protein</fullName>
    </recommendedName>
</protein>
<proteinExistence type="predicted"/>
<name>A0A381Q2F8_9ZZZZ</name>
<sequence>MPEWTNWSGKLSAEPQRITQVGTVDAIRSELLAAREGGWSVRTAGTAHSHYPLLPTSGVILDTRPLSGLVSVDRDAMTATFRAGTKIHACGQPLLEHGLGLLNQGDIDQQSVGGAIATGTHGTGVDLGSFSSAVTELLVLLVDGSVVTCSSDVEPDLFEASRLSLGAVGVVLQVTLRVREAYRLEEQRWLEPFESVMERIEELTSATRHFEYFWYPGQDRAICKSINLTDEPCRYPLGDEGQRLAWSFEVLPNQRLDPHTEMEYSIPAEHGPSCVADIKNLLSNSFPEVVWPIEYRTVAADDVWLSPARGQATATVSIHEDVTRDETAYYKSAESIFRSYGGRPHWGKVHYLSGKDLAGDYDRWQDWWRVRDAVDPTGVLLNEPMRKLRAP</sequence>
<gene>
    <name evidence="3" type="ORF">METZ01_LOCUS25333</name>
</gene>
<accession>A0A381Q2F8</accession>
<dbReference type="Gene3D" id="3.30.70.2520">
    <property type="match status" value="1"/>
</dbReference>
<dbReference type="EMBL" id="UINC01001150">
    <property type="protein sequence ID" value="SUZ72479.1"/>
    <property type="molecule type" value="Genomic_DNA"/>
</dbReference>
<organism evidence="3">
    <name type="scientific">marine metagenome</name>
    <dbReference type="NCBI Taxonomy" id="408172"/>
    <lineage>
        <taxon>unclassified sequences</taxon>
        <taxon>metagenomes</taxon>
        <taxon>ecological metagenomes</taxon>
    </lineage>
</organism>
<feature type="domain" description="FAD-binding PCMH-type" evidence="2">
    <location>
        <begin position="11"/>
        <end position="181"/>
    </location>
</feature>
<dbReference type="SUPFAM" id="SSF56176">
    <property type="entry name" value="FAD-binding/transporter-associated domain-like"/>
    <property type="match status" value="1"/>
</dbReference>
<dbReference type="PANTHER" id="PTHR43762:SF1">
    <property type="entry name" value="D-ARABINONO-1,4-LACTONE OXIDASE"/>
    <property type="match status" value="1"/>
</dbReference>
<dbReference type="PROSITE" id="PS51387">
    <property type="entry name" value="FAD_PCMH"/>
    <property type="match status" value="1"/>
</dbReference>
<reference evidence="3" key="1">
    <citation type="submission" date="2018-05" db="EMBL/GenBank/DDBJ databases">
        <authorList>
            <person name="Lanie J.A."/>
            <person name="Ng W.-L."/>
            <person name="Kazmierczak K.M."/>
            <person name="Andrzejewski T.M."/>
            <person name="Davidsen T.M."/>
            <person name="Wayne K.J."/>
            <person name="Tettelin H."/>
            <person name="Glass J.I."/>
            <person name="Rusch D."/>
            <person name="Podicherti R."/>
            <person name="Tsui H.-C.T."/>
            <person name="Winkler M.E."/>
        </authorList>
    </citation>
    <scope>NUCLEOTIDE SEQUENCE</scope>
</reference>
<dbReference type="Pfam" id="PF01565">
    <property type="entry name" value="FAD_binding_4"/>
    <property type="match status" value="1"/>
</dbReference>
<evidence type="ECO:0000256" key="1">
    <source>
        <dbReference type="ARBA" id="ARBA00023002"/>
    </source>
</evidence>
<dbReference type="InterPro" id="IPR036318">
    <property type="entry name" value="FAD-bd_PCMH-like_sf"/>
</dbReference>
<dbReference type="Gene3D" id="3.30.43.10">
    <property type="entry name" value="Uridine Diphospho-n-acetylenolpyruvylglucosamine Reductase, domain 2"/>
    <property type="match status" value="1"/>
</dbReference>
<dbReference type="Gene3D" id="3.30.465.10">
    <property type="match status" value="1"/>
</dbReference>
<dbReference type="InterPro" id="IPR007173">
    <property type="entry name" value="ALO_C"/>
</dbReference>